<dbReference type="EMBL" id="CP031150">
    <property type="protein sequence ID" value="AXG05846.1"/>
    <property type="molecule type" value="Genomic_DNA"/>
</dbReference>
<evidence type="ECO:0000313" key="2">
    <source>
        <dbReference type="EMBL" id="AXG05846.1"/>
    </source>
</evidence>
<name>A0A345EAH5_9EURY</name>
<evidence type="ECO:0000313" key="5">
    <source>
        <dbReference type="Proteomes" id="UP000253273"/>
    </source>
</evidence>
<dbReference type="InterPro" id="IPR008407">
    <property type="entry name" value="Brnchd-chn_aa_trnsp_AzlD"/>
</dbReference>
<gene>
    <name evidence="3" type="ORF">DU484_04580</name>
    <name evidence="2" type="ORF">DU500_04995</name>
</gene>
<feature type="transmembrane region" description="Helical" evidence="1">
    <location>
        <begin position="83"/>
        <end position="108"/>
    </location>
</feature>
<keyword evidence="5" id="KW-1185">Reference proteome</keyword>
<dbReference type="RefSeq" id="WP_114584994.1">
    <property type="nucleotide sequence ID" value="NZ_CP031148.1"/>
</dbReference>
<reference evidence="3 4" key="1">
    <citation type="submission" date="2018-07" db="EMBL/GenBank/DDBJ databases">
        <title>Genome sequences of Haloplanus sp. CBA1112.</title>
        <authorList>
            <person name="Kim Y.B."/>
            <person name="Roh S.W."/>
        </authorList>
    </citation>
    <scope>NUCLEOTIDE SEQUENCE [LARGE SCALE GENOMIC DNA]</scope>
    <source>
        <strain evidence="3 4">CBA1112</strain>
    </source>
</reference>
<keyword evidence="1" id="KW-0812">Transmembrane</keyword>
<dbReference type="KEGG" id="haq:DU484_04580"/>
<reference evidence="2 5" key="2">
    <citation type="submission" date="2018-07" db="EMBL/GenBank/DDBJ databases">
        <title>Genome sequences of Haloplanus sp. CBA1113.</title>
        <authorList>
            <person name="Kim Y.B."/>
            <person name="Roh S.W."/>
        </authorList>
    </citation>
    <scope>NUCLEOTIDE SEQUENCE [LARGE SCALE GENOMIC DNA]</scope>
    <source>
        <strain evidence="2 5">CBA1113</strain>
    </source>
</reference>
<organism evidence="3 4">
    <name type="scientific">Haloplanus rubicundus</name>
    <dbReference type="NCBI Taxonomy" id="1547898"/>
    <lineage>
        <taxon>Archaea</taxon>
        <taxon>Methanobacteriati</taxon>
        <taxon>Methanobacteriota</taxon>
        <taxon>Stenosarchaea group</taxon>
        <taxon>Halobacteria</taxon>
        <taxon>Halobacteriales</taxon>
        <taxon>Haloferacaceae</taxon>
        <taxon>Haloplanus</taxon>
    </lineage>
</organism>
<dbReference type="OrthoDB" id="187711at2157"/>
<dbReference type="KEGG" id="haj:DU500_04995"/>
<evidence type="ECO:0000313" key="3">
    <source>
        <dbReference type="EMBL" id="AXG09197.1"/>
    </source>
</evidence>
<sequence length="112" mass="11657">MTTTYGPLAIWAVVLVVGVATFAIRYSFVYLFGRIEGVPPRVEEALRFVPAAVLAALVAPAVVDPGPTVAATVLDDRLLAGAVAAVVAWYTENMFATIAVGLLALWAVGAVL</sequence>
<dbReference type="Pfam" id="PF05437">
    <property type="entry name" value="AzlD"/>
    <property type="match status" value="1"/>
</dbReference>
<evidence type="ECO:0000313" key="4">
    <source>
        <dbReference type="Proteomes" id="UP000252985"/>
    </source>
</evidence>
<dbReference type="Proteomes" id="UP000253273">
    <property type="component" value="Chromosome"/>
</dbReference>
<proteinExistence type="predicted"/>
<keyword evidence="1" id="KW-0472">Membrane</keyword>
<protein>
    <submittedName>
        <fullName evidence="3">AzlD domain-containing protein</fullName>
    </submittedName>
</protein>
<feature type="transmembrane region" description="Helical" evidence="1">
    <location>
        <begin position="45"/>
        <end position="63"/>
    </location>
</feature>
<dbReference type="EMBL" id="CP031148">
    <property type="protein sequence ID" value="AXG09197.1"/>
    <property type="molecule type" value="Genomic_DNA"/>
</dbReference>
<evidence type="ECO:0000256" key="1">
    <source>
        <dbReference type="SAM" id="Phobius"/>
    </source>
</evidence>
<dbReference type="Proteomes" id="UP000252985">
    <property type="component" value="Chromosome"/>
</dbReference>
<feature type="transmembrane region" description="Helical" evidence="1">
    <location>
        <begin position="6"/>
        <end position="33"/>
    </location>
</feature>
<keyword evidence="1" id="KW-1133">Transmembrane helix</keyword>
<dbReference type="GeneID" id="37286228"/>
<dbReference type="AlphaFoldDB" id="A0A345EAH5"/>
<accession>A0A345E0X4</accession>
<accession>A0A345EAH5</accession>